<dbReference type="GO" id="GO:0006508">
    <property type="term" value="P:proteolysis"/>
    <property type="evidence" value="ECO:0007669"/>
    <property type="project" value="InterPro"/>
</dbReference>
<evidence type="ECO:0000256" key="1">
    <source>
        <dbReference type="SAM" id="MobiDB-lite"/>
    </source>
</evidence>
<dbReference type="Proteomes" id="UP000504618">
    <property type="component" value="Unplaced"/>
</dbReference>
<feature type="domain" description="Peptidase A2" evidence="2">
    <location>
        <begin position="206"/>
        <end position="243"/>
    </location>
</feature>
<dbReference type="PROSITE" id="PS50175">
    <property type="entry name" value="ASP_PROT_RETROV"/>
    <property type="match status" value="1"/>
</dbReference>
<gene>
    <name evidence="4" type="primary">LOC112459703</name>
</gene>
<evidence type="ECO:0000313" key="3">
    <source>
        <dbReference type="Proteomes" id="UP000504618"/>
    </source>
</evidence>
<dbReference type="InterPro" id="IPR008042">
    <property type="entry name" value="Retrotrans_Pao"/>
</dbReference>
<dbReference type="SUPFAM" id="SSF56672">
    <property type="entry name" value="DNA/RNA polymerases"/>
    <property type="match status" value="1"/>
</dbReference>
<evidence type="ECO:0000313" key="4">
    <source>
        <dbReference type="RefSeq" id="XP_024879732.1"/>
    </source>
</evidence>
<evidence type="ECO:0000259" key="2">
    <source>
        <dbReference type="PROSITE" id="PS50175"/>
    </source>
</evidence>
<sequence length="1053" mass="117422">MLVHIVAQKLDPVTRKAWNLKEGDKDDPPSYDDLRRFLDSRTRALENFSPSPSAKAAPKAATASRIHSATASANSQAKCPLCPAPHFINSCPTFSGKNPSQRRDIVKQHKRCFNCLSAKHSVQACPSKYSCRVCQQKHHSMLHVNTDSSSKLAEADAPDSSSTVTPDPKCDVNALSASHTTRHKPSVLLATAWVTVSVESGRSAVVRALLDQGSEMTFISENLAQTLRARRVRQPISVSAVGGVHAGTFTHITRVSVSPRQSLVPSLSTTALILKSLTSYTPKQSMDLSSLSHLSDLQWADEDPTSLCPINIIIGADLYSDIILDGVRKGNPGLPLAQNSILGWIISGPIDASSRDDRSNPSSVNRALPSISAHHLFNSPTLEAELRRFWKVEELPQNPTPAPEDVLCEEHFCATHYRDPDGRYVVCLPFKKGPPISIGESRPRAEQMLKVLTRRFRDKPAFEKEYREFLEEYERLGHMRLAATPSDQTEQHVYIPHHGVIREGSSTTHLRVVFNASSVTSNGTSLNDHLHVGPKLQREITAIIMRWRQYRYVYSADIAKMYRQIRIDSRDVNYQRIVWIRSCLEPLVSFILLTVTYGMICAPYLALRVLEQLCLDEGQNFLLATLIFRDNIYVDDVLFGADDTSRIRQARDQLVSLLRRGGFELRKWASNSPSLLSDLDAADHGLACHKQLAQDKQVKILGIGWNPATDMFEFRVSLSDVTPNSKRAILSAIAKLYDPLGWVTPVTITAKIFMQHLWRARIAWDDAIPETLLPKWRELYSRLSHLSSLQIPRWTGLRADNLRADIHGFADASNVAYAAVVYLKVVSASGEITVTLLAGKSKVAPLQPLSVPRLELSAALLLARLIHFIRESLDFARLPYHCWTDAKIVLAWFKQHPSRWKTFIANRVAEIQSLLPRAEWRHVPTEDNSADCGSRGIFGDEILGHDLWWRGPPWLTSDADGWPCGEATLPPDAPLEEKVTALQSVDPLPDFDLASRYSSWPKLIRVTAYILKFIHLCRAPCSRATPLAPPPPNNPAPRSTALSTSDCNAAKTF</sequence>
<reference evidence="4" key="1">
    <citation type="submission" date="2025-08" db="UniProtKB">
        <authorList>
            <consortium name="RefSeq"/>
        </authorList>
    </citation>
    <scope>IDENTIFICATION</scope>
    <source>
        <tissue evidence="4">Whole body</tissue>
    </source>
</reference>
<dbReference type="GO" id="GO:0071897">
    <property type="term" value="P:DNA biosynthetic process"/>
    <property type="evidence" value="ECO:0007669"/>
    <property type="project" value="UniProtKB-ARBA"/>
</dbReference>
<proteinExistence type="predicted"/>
<feature type="region of interest" description="Disordered" evidence="1">
    <location>
        <begin position="1025"/>
        <end position="1053"/>
    </location>
</feature>
<dbReference type="PANTHER" id="PTHR47331">
    <property type="entry name" value="PHD-TYPE DOMAIN-CONTAINING PROTEIN"/>
    <property type="match status" value="1"/>
</dbReference>
<dbReference type="InterPro" id="IPR043502">
    <property type="entry name" value="DNA/RNA_pol_sf"/>
</dbReference>
<dbReference type="AlphaFoldDB" id="A0A6J1QBM7"/>
<feature type="region of interest" description="Disordered" evidence="1">
    <location>
        <begin position="144"/>
        <end position="168"/>
    </location>
</feature>
<dbReference type="InterPro" id="IPR001995">
    <property type="entry name" value="Peptidase_A2_cat"/>
</dbReference>
<protein>
    <submittedName>
        <fullName evidence="4">Uncharacterized protein LOC112459703</fullName>
    </submittedName>
</protein>
<organism evidence="3 4">
    <name type="scientific">Temnothorax curvispinosus</name>
    <dbReference type="NCBI Taxonomy" id="300111"/>
    <lineage>
        <taxon>Eukaryota</taxon>
        <taxon>Metazoa</taxon>
        <taxon>Ecdysozoa</taxon>
        <taxon>Arthropoda</taxon>
        <taxon>Hexapoda</taxon>
        <taxon>Insecta</taxon>
        <taxon>Pterygota</taxon>
        <taxon>Neoptera</taxon>
        <taxon>Endopterygota</taxon>
        <taxon>Hymenoptera</taxon>
        <taxon>Apocrita</taxon>
        <taxon>Aculeata</taxon>
        <taxon>Formicoidea</taxon>
        <taxon>Formicidae</taxon>
        <taxon>Myrmicinae</taxon>
        <taxon>Temnothorax</taxon>
    </lineage>
</organism>
<accession>A0A6J1QBM7</accession>
<keyword evidence="3" id="KW-1185">Reference proteome</keyword>
<name>A0A6J1QBM7_9HYME</name>
<dbReference type="Pfam" id="PF05380">
    <property type="entry name" value="Peptidase_A17"/>
    <property type="match status" value="1"/>
</dbReference>
<dbReference type="GeneID" id="112459703"/>
<dbReference type="OrthoDB" id="7553437at2759"/>
<dbReference type="RefSeq" id="XP_024879732.1">
    <property type="nucleotide sequence ID" value="XM_025023964.1"/>
</dbReference>
<dbReference type="GO" id="GO:0004190">
    <property type="term" value="F:aspartic-type endopeptidase activity"/>
    <property type="evidence" value="ECO:0007669"/>
    <property type="project" value="InterPro"/>
</dbReference>
<dbReference type="PANTHER" id="PTHR47331:SF5">
    <property type="entry name" value="RIBONUCLEASE H"/>
    <property type="match status" value="1"/>
</dbReference>